<reference evidence="2 3" key="1">
    <citation type="journal article" date="2021" name="Elife">
        <title>Chloroplast acquisition without the gene transfer in kleptoplastic sea slugs, Plakobranchus ocellatus.</title>
        <authorList>
            <person name="Maeda T."/>
            <person name="Takahashi S."/>
            <person name="Yoshida T."/>
            <person name="Shimamura S."/>
            <person name="Takaki Y."/>
            <person name="Nagai Y."/>
            <person name="Toyoda A."/>
            <person name="Suzuki Y."/>
            <person name="Arimoto A."/>
            <person name="Ishii H."/>
            <person name="Satoh N."/>
            <person name="Nishiyama T."/>
            <person name="Hasebe M."/>
            <person name="Maruyama T."/>
            <person name="Minagawa J."/>
            <person name="Obokata J."/>
            <person name="Shigenobu S."/>
        </authorList>
    </citation>
    <scope>NUCLEOTIDE SEQUENCE [LARGE SCALE GENOMIC DNA]</scope>
</reference>
<organism evidence="2 3">
    <name type="scientific">Elysia marginata</name>
    <dbReference type="NCBI Taxonomy" id="1093978"/>
    <lineage>
        <taxon>Eukaryota</taxon>
        <taxon>Metazoa</taxon>
        <taxon>Spiralia</taxon>
        <taxon>Lophotrochozoa</taxon>
        <taxon>Mollusca</taxon>
        <taxon>Gastropoda</taxon>
        <taxon>Heterobranchia</taxon>
        <taxon>Euthyneura</taxon>
        <taxon>Panpulmonata</taxon>
        <taxon>Sacoglossa</taxon>
        <taxon>Placobranchoidea</taxon>
        <taxon>Plakobranchidae</taxon>
        <taxon>Elysia</taxon>
    </lineage>
</organism>
<feature type="coiled-coil region" evidence="1">
    <location>
        <begin position="13"/>
        <end position="40"/>
    </location>
</feature>
<sequence length="87" mass="9931">MDVEGIIDPHHEVRKLQDLVKKLERQNEALRSKQDAVRQRNGDVDLFNGSSIDLGLTSSQESSPSIHERNVALEDLDDVDYSNDELW</sequence>
<keyword evidence="1" id="KW-0175">Coiled coil</keyword>
<name>A0AAV4IUN1_9GAST</name>
<comment type="caution">
    <text evidence="2">The sequence shown here is derived from an EMBL/GenBank/DDBJ whole genome shotgun (WGS) entry which is preliminary data.</text>
</comment>
<evidence type="ECO:0000256" key="1">
    <source>
        <dbReference type="SAM" id="Coils"/>
    </source>
</evidence>
<keyword evidence="3" id="KW-1185">Reference proteome</keyword>
<evidence type="ECO:0000313" key="2">
    <source>
        <dbReference type="EMBL" id="GFS13370.1"/>
    </source>
</evidence>
<accession>A0AAV4IUN1</accession>
<protein>
    <submittedName>
        <fullName evidence="2">SLAIN motif-containing protein 2</fullName>
    </submittedName>
</protein>
<proteinExistence type="predicted"/>
<dbReference type="EMBL" id="BMAT01009767">
    <property type="protein sequence ID" value="GFS13370.1"/>
    <property type="molecule type" value="Genomic_DNA"/>
</dbReference>
<evidence type="ECO:0000313" key="3">
    <source>
        <dbReference type="Proteomes" id="UP000762676"/>
    </source>
</evidence>
<dbReference type="AlphaFoldDB" id="A0AAV4IUN1"/>
<gene>
    <name evidence="2" type="ORF">ElyMa_004882600</name>
</gene>
<dbReference type="Proteomes" id="UP000762676">
    <property type="component" value="Unassembled WGS sequence"/>
</dbReference>